<organism evidence="6 7">
    <name type="scientific">Rarobacter faecitabidus</name>
    <dbReference type="NCBI Taxonomy" id="13243"/>
    <lineage>
        <taxon>Bacteria</taxon>
        <taxon>Bacillati</taxon>
        <taxon>Actinomycetota</taxon>
        <taxon>Actinomycetes</taxon>
        <taxon>Micrococcales</taxon>
        <taxon>Rarobacteraceae</taxon>
        <taxon>Rarobacter</taxon>
    </lineage>
</organism>
<dbReference type="EMBL" id="VFOS01000004">
    <property type="protein sequence ID" value="TQL57464.1"/>
    <property type="molecule type" value="Genomic_DNA"/>
</dbReference>
<feature type="chain" id="PRO_5021828431" evidence="4">
    <location>
        <begin position="30"/>
        <end position="719"/>
    </location>
</feature>
<evidence type="ECO:0000259" key="5">
    <source>
        <dbReference type="PROSITE" id="PS50853"/>
    </source>
</evidence>
<accession>A0A542ZAV9</accession>
<evidence type="ECO:0000256" key="1">
    <source>
        <dbReference type="ARBA" id="ARBA00022737"/>
    </source>
</evidence>
<gene>
    <name evidence="6" type="ORF">FB461_2201</name>
</gene>
<dbReference type="InterPro" id="IPR036116">
    <property type="entry name" value="FN3_sf"/>
</dbReference>
<dbReference type="GO" id="GO:0000272">
    <property type="term" value="P:polysaccharide catabolic process"/>
    <property type="evidence" value="ECO:0007669"/>
    <property type="project" value="UniProtKB-KW"/>
</dbReference>
<dbReference type="Gene3D" id="2.60.40.10">
    <property type="entry name" value="Immunoglobulins"/>
    <property type="match status" value="3"/>
</dbReference>
<dbReference type="Pfam" id="PF00041">
    <property type="entry name" value="fn3"/>
    <property type="match status" value="3"/>
</dbReference>
<keyword evidence="2" id="KW-0326">Glycosidase</keyword>
<keyword evidence="1" id="KW-0677">Repeat</keyword>
<dbReference type="PANTHER" id="PTHR46708:SF11">
    <property type="entry name" value="RECEPTOR-TYPE TYROSINE-PROTEIN PHOSPHATASE ETA-LIKE"/>
    <property type="match status" value="1"/>
</dbReference>
<keyword evidence="7" id="KW-1185">Reference proteome</keyword>
<keyword evidence="4" id="KW-0732">Signal</keyword>
<keyword evidence="2" id="KW-0378">Hydrolase</keyword>
<dbReference type="AlphaFoldDB" id="A0A542ZAV9"/>
<evidence type="ECO:0000256" key="3">
    <source>
        <dbReference type="ARBA" id="ARBA00023326"/>
    </source>
</evidence>
<evidence type="ECO:0000313" key="7">
    <source>
        <dbReference type="Proteomes" id="UP000315389"/>
    </source>
</evidence>
<dbReference type="GO" id="GO:0016798">
    <property type="term" value="F:hydrolase activity, acting on glycosyl bonds"/>
    <property type="evidence" value="ECO:0007669"/>
    <property type="project" value="UniProtKB-KW"/>
</dbReference>
<dbReference type="InterPro" id="IPR003961">
    <property type="entry name" value="FN3_dom"/>
</dbReference>
<comment type="caution">
    <text evidence="6">The sequence shown here is derived from an EMBL/GenBank/DDBJ whole genome shotgun (WGS) entry which is preliminary data.</text>
</comment>
<evidence type="ECO:0000256" key="2">
    <source>
        <dbReference type="ARBA" id="ARBA00023295"/>
    </source>
</evidence>
<dbReference type="PROSITE" id="PS50853">
    <property type="entry name" value="FN3"/>
    <property type="match status" value="2"/>
</dbReference>
<feature type="signal peptide" evidence="4">
    <location>
        <begin position="1"/>
        <end position="29"/>
    </location>
</feature>
<dbReference type="InterPro" id="IPR050991">
    <property type="entry name" value="ECM_Regulatory_Proteins"/>
</dbReference>
<dbReference type="InterPro" id="IPR013783">
    <property type="entry name" value="Ig-like_fold"/>
</dbReference>
<reference evidence="6 7" key="1">
    <citation type="submission" date="2019-06" db="EMBL/GenBank/DDBJ databases">
        <title>Sequencing the genomes of 1000 actinobacteria strains.</title>
        <authorList>
            <person name="Klenk H.-P."/>
        </authorList>
    </citation>
    <scope>NUCLEOTIDE SEQUENCE [LARGE SCALE GENOMIC DNA]</scope>
    <source>
        <strain evidence="6 7">DSM 4813</strain>
    </source>
</reference>
<dbReference type="SMART" id="SM00060">
    <property type="entry name" value="FN3"/>
    <property type="match status" value="4"/>
</dbReference>
<dbReference type="OrthoDB" id="3187809at2"/>
<keyword evidence="3" id="KW-0119">Carbohydrate metabolism</keyword>
<dbReference type="SUPFAM" id="SSF49265">
    <property type="entry name" value="Fibronectin type III"/>
    <property type="match status" value="2"/>
</dbReference>
<dbReference type="Proteomes" id="UP000315389">
    <property type="component" value="Unassembled WGS sequence"/>
</dbReference>
<proteinExistence type="predicted"/>
<name>A0A542ZAV9_RARFA</name>
<feature type="domain" description="Fibronectin type-III" evidence="5">
    <location>
        <begin position="558"/>
        <end position="642"/>
    </location>
</feature>
<evidence type="ECO:0000256" key="4">
    <source>
        <dbReference type="SAM" id="SignalP"/>
    </source>
</evidence>
<feature type="domain" description="Fibronectin type-III" evidence="5">
    <location>
        <begin position="395"/>
        <end position="478"/>
    </location>
</feature>
<sequence length="719" mass="73657">MNRRPSLMAVAIATALGLTIAATAPPATAATISFDNIVDYSCGTQGKVSYATKAGSTGSAPVQRWLIDAYSDQGVTPVVKQFITGGFDWQERTITASDSLTAAGTVLTPAKRAQIGYLLSSRAQPAAPHDAVARYGVLWRAIGIVAGAPAPDVANCLAISDPATAIAAQVGGIPAGNTGQVSIVPQLSAYDAVRGVYLLTGIKLVDAGTGFDYSSLPAVSYTLPVTLTGASFDSATSKTSADLVVNQGVLEPVEIFVDKPGPITIDVTSLDTVPSTELHVLEADGVARQFVAAEQIQPAGATIARTAPTPVLSVTPTAVIDTTATLSVPVTPRFRTGLDTANLTVTSSAQTRTKTLALTAGSHTFTELNPNTTYTATYTRSDGYGGTASTTFTTGPVAPTGVRVTSTSTSAAVSWEPPPGATSYRVTVGDLERTVTSTSAQVSGLAPRTTYPVTVQAIGANPGATASTTVRTALAAPTGARSTSSTSTTAALVWNPVEGATDYLVQLAGIPRTWSTTSPTVTLTGLSAGRTYTATITATAPGEALSQATVTFATTPNTPPAVKITKRSPTTLTLAWTRGPAGSRYEVRVTGKGGKTVSTSSTSTTITGLTASSAYAVTVRTLVGSSASPWQTPIATSTTAKTAPKVTIKKTKKARKISVAKTAPGTKIRVQIRKGKTWRTVKTLKASKAGAAKVTVKTRAKVRVIVNASASTTKLVRTK</sequence>
<dbReference type="CDD" id="cd00063">
    <property type="entry name" value="FN3"/>
    <property type="match status" value="1"/>
</dbReference>
<keyword evidence="3" id="KW-0624">Polysaccharide degradation</keyword>
<protein>
    <submittedName>
        <fullName evidence="6">Fibronectin type III domain protein</fullName>
    </submittedName>
</protein>
<dbReference type="PANTHER" id="PTHR46708">
    <property type="entry name" value="TENASCIN"/>
    <property type="match status" value="1"/>
</dbReference>
<evidence type="ECO:0000313" key="6">
    <source>
        <dbReference type="EMBL" id="TQL57464.1"/>
    </source>
</evidence>
<dbReference type="RefSeq" id="WP_142121970.1">
    <property type="nucleotide sequence ID" value="NZ_BAAASV010000002.1"/>
</dbReference>